<feature type="region of interest" description="Disordered" evidence="5">
    <location>
        <begin position="1316"/>
        <end position="1346"/>
    </location>
</feature>
<evidence type="ECO:0000256" key="5">
    <source>
        <dbReference type="SAM" id="MobiDB-lite"/>
    </source>
</evidence>
<organism evidence="6 7">
    <name type="scientific">Tetrahymena thermophila (strain SB210)</name>
    <dbReference type="NCBI Taxonomy" id="312017"/>
    <lineage>
        <taxon>Eukaryota</taxon>
        <taxon>Sar</taxon>
        <taxon>Alveolata</taxon>
        <taxon>Ciliophora</taxon>
        <taxon>Intramacronucleata</taxon>
        <taxon>Oligohymenophorea</taxon>
        <taxon>Hymenostomatida</taxon>
        <taxon>Tetrahymenina</taxon>
        <taxon>Tetrahymenidae</taxon>
        <taxon>Tetrahymena</taxon>
    </lineage>
</organism>
<feature type="compositionally biased region" description="Polar residues" evidence="5">
    <location>
        <begin position="402"/>
        <end position="411"/>
    </location>
</feature>
<feature type="coiled-coil region" evidence="4">
    <location>
        <begin position="2078"/>
        <end position="2105"/>
    </location>
</feature>
<gene>
    <name evidence="6" type="ORF">TTHERM_00348090</name>
</gene>
<dbReference type="SUPFAM" id="SSF48452">
    <property type="entry name" value="TPR-like"/>
    <property type="match status" value="3"/>
</dbReference>
<feature type="compositionally biased region" description="Basic and acidic residues" evidence="5">
    <location>
        <begin position="1031"/>
        <end position="1041"/>
    </location>
</feature>
<evidence type="ECO:0000256" key="3">
    <source>
        <dbReference type="PROSITE-ProRule" id="PRU00339"/>
    </source>
</evidence>
<dbReference type="Proteomes" id="UP000009168">
    <property type="component" value="Unassembled WGS sequence"/>
</dbReference>
<feature type="repeat" description="TPR" evidence="3">
    <location>
        <begin position="1981"/>
        <end position="2014"/>
    </location>
</feature>
<feature type="repeat" description="TPR" evidence="3">
    <location>
        <begin position="1846"/>
        <end position="1879"/>
    </location>
</feature>
<feature type="region of interest" description="Disordered" evidence="5">
    <location>
        <begin position="519"/>
        <end position="541"/>
    </location>
</feature>
<dbReference type="InterPro" id="IPR011990">
    <property type="entry name" value="TPR-like_helical_dom_sf"/>
</dbReference>
<feature type="repeat" description="TPR" evidence="3">
    <location>
        <begin position="1743"/>
        <end position="1776"/>
    </location>
</feature>
<dbReference type="PANTHER" id="PTHR45586">
    <property type="entry name" value="TPR REPEAT-CONTAINING PROTEIN PA4667"/>
    <property type="match status" value="1"/>
</dbReference>
<dbReference type="Pfam" id="PF07719">
    <property type="entry name" value="TPR_2"/>
    <property type="match status" value="1"/>
</dbReference>
<dbReference type="InterPro" id="IPR006597">
    <property type="entry name" value="Sel1-like"/>
</dbReference>
<dbReference type="Gene3D" id="1.25.40.10">
    <property type="entry name" value="Tetratricopeptide repeat domain"/>
    <property type="match status" value="6"/>
</dbReference>
<dbReference type="Pfam" id="PF13414">
    <property type="entry name" value="TPR_11"/>
    <property type="match status" value="1"/>
</dbReference>
<dbReference type="eggNOG" id="KOG4626">
    <property type="taxonomic scope" value="Eukaryota"/>
</dbReference>
<evidence type="ECO:0000256" key="4">
    <source>
        <dbReference type="SAM" id="Coils"/>
    </source>
</evidence>
<feature type="region of interest" description="Disordered" evidence="5">
    <location>
        <begin position="810"/>
        <end position="912"/>
    </location>
</feature>
<evidence type="ECO:0000313" key="6">
    <source>
        <dbReference type="EMBL" id="EAS02719.2"/>
    </source>
</evidence>
<feature type="compositionally biased region" description="Basic and acidic residues" evidence="5">
    <location>
        <begin position="1324"/>
        <end position="1337"/>
    </location>
</feature>
<feature type="compositionally biased region" description="Basic and acidic residues" evidence="5">
    <location>
        <begin position="705"/>
        <end position="749"/>
    </location>
</feature>
<dbReference type="SMART" id="SM00671">
    <property type="entry name" value="SEL1"/>
    <property type="match status" value="8"/>
</dbReference>
<feature type="compositionally biased region" description="Polar residues" evidence="5">
    <location>
        <begin position="1155"/>
        <end position="1176"/>
    </location>
</feature>
<dbReference type="InterPro" id="IPR013105">
    <property type="entry name" value="TPR_2"/>
</dbReference>
<dbReference type="SMART" id="SM00028">
    <property type="entry name" value="TPR"/>
    <property type="match status" value="20"/>
</dbReference>
<dbReference type="OrthoDB" id="312680at2759"/>
<feature type="region of interest" description="Disordered" evidence="5">
    <location>
        <begin position="704"/>
        <end position="749"/>
    </location>
</feature>
<feature type="repeat" description="TPR" evidence="3">
    <location>
        <begin position="99"/>
        <end position="132"/>
    </location>
</feature>
<dbReference type="InParanoid" id="I7M395"/>
<feature type="coiled-coil region" evidence="4">
    <location>
        <begin position="304"/>
        <end position="331"/>
    </location>
</feature>
<keyword evidence="7" id="KW-1185">Reference proteome</keyword>
<feature type="repeat" description="TPR" evidence="3">
    <location>
        <begin position="2015"/>
        <end position="2048"/>
    </location>
</feature>
<reference evidence="7" key="1">
    <citation type="journal article" date="2006" name="PLoS Biol.">
        <title>Macronuclear genome sequence of the ciliate Tetrahymena thermophila, a model eukaryote.</title>
        <authorList>
            <person name="Eisen J.A."/>
            <person name="Coyne R.S."/>
            <person name="Wu M."/>
            <person name="Wu D."/>
            <person name="Thiagarajan M."/>
            <person name="Wortman J.R."/>
            <person name="Badger J.H."/>
            <person name="Ren Q."/>
            <person name="Amedeo P."/>
            <person name="Jones K.M."/>
            <person name="Tallon L.J."/>
            <person name="Delcher A.L."/>
            <person name="Salzberg S.L."/>
            <person name="Silva J.C."/>
            <person name="Haas B.J."/>
            <person name="Majoros W.H."/>
            <person name="Farzad M."/>
            <person name="Carlton J.M."/>
            <person name="Smith R.K. Jr."/>
            <person name="Garg J."/>
            <person name="Pearlman R.E."/>
            <person name="Karrer K.M."/>
            <person name="Sun L."/>
            <person name="Manning G."/>
            <person name="Elde N.C."/>
            <person name="Turkewitz A.P."/>
            <person name="Asai D.J."/>
            <person name="Wilkes D.E."/>
            <person name="Wang Y."/>
            <person name="Cai H."/>
            <person name="Collins K."/>
            <person name="Stewart B.A."/>
            <person name="Lee S.R."/>
            <person name="Wilamowska K."/>
            <person name="Weinberg Z."/>
            <person name="Ruzzo W.L."/>
            <person name="Wloga D."/>
            <person name="Gaertig J."/>
            <person name="Frankel J."/>
            <person name="Tsao C.-C."/>
            <person name="Gorovsky M.A."/>
            <person name="Keeling P.J."/>
            <person name="Waller R.F."/>
            <person name="Patron N.J."/>
            <person name="Cherry J.M."/>
            <person name="Stover N.A."/>
            <person name="Krieger C.J."/>
            <person name="del Toro C."/>
            <person name="Ryder H.F."/>
            <person name="Williamson S.C."/>
            <person name="Barbeau R.A."/>
            <person name="Hamilton E.P."/>
            <person name="Orias E."/>
        </authorList>
    </citation>
    <scope>NUCLEOTIDE SEQUENCE [LARGE SCALE GENOMIC DNA]</scope>
    <source>
        <strain evidence="7">SB210</strain>
    </source>
</reference>
<feature type="compositionally biased region" description="Basic and acidic residues" evidence="5">
    <location>
        <begin position="924"/>
        <end position="1018"/>
    </location>
</feature>
<feature type="compositionally biased region" description="Low complexity" evidence="5">
    <location>
        <begin position="1106"/>
        <end position="1119"/>
    </location>
</feature>
<feature type="compositionally biased region" description="Polar residues" evidence="5">
    <location>
        <begin position="457"/>
        <end position="470"/>
    </location>
</feature>
<feature type="compositionally biased region" description="Polar residues" evidence="5">
    <location>
        <begin position="381"/>
        <end position="390"/>
    </location>
</feature>
<feature type="repeat" description="TPR" evidence="3">
    <location>
        <begin position="1947"/>
        <end position="1980"/>
    </location>
</feature>
<dbReference type="GeneID" id="7836225"/>
<feature type="region of interest" description="Disordered" evidence="5">
    <location>
        <begin position="1423"/>
        <end position="1445"/>
    </location>
</feature>
<dbReference type="Pfam" id="PF00515">
    <property type="entry name" value="TPR_1"/>
    <property type="match status" value="1"/>
</dbReference>
<keyword evidence="1" id="KW-0677">Repeat</keyword>
<feature type="repeat" description="TPR" evidence="3">
    <location>
        <begin position="1709"/>
        <end position="1742"/>
    </location>
</feature>
<name>I7M395_TETTS</name>
<accession>I7M395</accession>
<feature type="region of interest" description="Disordered" evidence="5">
    <location>
        <begin position="381"/>
        <end position="495"/>
    </location>
</feature>
<evidence type="ECO:0000256" key="1">
    <source>
        <dbReference type="ARBA" id="ARBA00022737"/>
    </source>
</evidence>
<dbReference type="PROSITE" id="PS50005">
    <property type="entry name" value="TPR"/>
    <property type="match status" value="10"/>
</dbReference>
<dbReference type="InterPro" id="IPR019734">
    <property type="entry name" value="TPR_rpt"/>
</dbReference>
<proteinExistence type="predicted"/>
<feature type="compositionally biased region" description="Low complexity" evidence="5">
    <location>
        <begin position="445"/>
        <end position="456"/>
    </location>
</feature>
<dbReference type="Pfam" id="PF13432">
    <property type="entry name" value="TPR_16"/>
    <property type="match status" value="3"/>
</dbReference>
<keyword evidence="2 3" id="KW-0802">TPR repeat</keyword>
<dbReference type="Pfam" id="PF13181">
    <property type="entry name" value="TPR_8"/>
    <property type="match status" value="3"/>
</dbReference>
<feature type="compositionally biased region" description="Polar residues" evidence="5">
    <location>
        <begin position="1058"/>
        <end position="1098"/>
    </location>
</feature>
<evidence type="ECO:0000256" key="2">
    <source>
        <dbReference type="ARBA" id="ARBA00022803"/>
    </source>
</evidence>
<dbReference type="SUPFAM" id="SSF81901">
    <property type="entry name" value="HCP-like"/>
    <property type="match status" value="2"/>
</dbReference>
<dbReference type="PROSITE" id="PS50293">
    <property type="entry name" value="TPR_REGION"/>
    <property type="match status" value="3"/>
</dbReference>
<dbReference type="PANTHER" id="PTHR45586:SF1">
    <property type="entry name" value="LIPOPOLYSACCHARIDE ASSEMBLY PROTEIN B"/>
    <property type="match status" value="1"/>
</dbReference>
<evidence type="ECO:0000313" key="7">
    <source>
        <dbReference type="Proteomes" id="UP000009168"/>
    </source>
</evidence>
<feature type="repeat" description="TPR" evidence="3">
    <location>
        <begin position="133"/>
        <end position="166"/>
    </location>
</feature>
<dbReference type="EMBL" id="GG662523">
    <property type="protein sequence ID" value="EAS02719.2"/>
    <property type="molecule type" value="Genomic_DNA"/>
</dbReference>
<sequence>MAAAPESISHSLQSDKTGKLFKEAKELVLNKKFAKAIKVLEDLIQHDKKNVEALNLLAYSIKQIYLQRQEEQDFNSNEDQIQECISLLQRALIIDDTNHLTLFNLATFYFEIEQYDKAIQYYEMLDQQRSNDCRIYFNLAISYERTHQNDMAMNYYEKALKINPYFSGAIINYSNLLTRSQRSVQAKTLLEQYLKNAPFDEKATNNLNIILAEKKQEKKAQENFSKMLRQPNPNPATIYNHGIFLYKQNKLYQALEVFKHFTEMKLSPSEPLLLLAYIDIALIYERLKKFEKAIVIYNQILEKFESVLTNKKEFQDKIVELKDKLQNSNQFAVNLDGERSADEETYNIRTYKTNQQAVGLNGDGKMQTMPNVSDVKSYQYKNNKNTQDVKGTNKKQAGISLDRNQQAQPKSGTRENNDGFASPKTVGQKEGEKSQKIFKVPVVIKNSNNSRKNSGNYQDSNNQQEGSGRSSRSKTREDQSGMTNSKIIRDENGQKIVQISRQGSNSDLKNSRLRANSLNNSKELGGQNQNDQNSLLKQQQQQDIMNKQILERQNSSKLKKQGSGIQIGNSDIEKSKGAFLLGNKDSSNNAKVVQDESRIQAIEQLLKMQAQELNELKNRVKMEEEKKKQDEEQKKKEQEALKQKLLLEEQERKLKLEKEIREKIEQEQQQKLEIEKQKLALQLEQQKAQLEQDKLRQLQQIQEEEEKKRKLEESDKKIKKQEKEQQKSKEEQLKKQAEDLKSQKEIEDQKKKLDEELLRKKIETEELRKKQDELQKYRQELDDLKKKQEIQDQKNKELEELKIKYQEAEEKRKQLEEQQLKKQQELDEKKKLQESEDKKRQQEIEEKRKQQEAEDKKKLQEAEERKKQQEAEEKRKQQEAEEKRKQQEAEDKKRQQEAEEKKKQQEAEEKKKIQEAEELKLKQQAEENKKLQEAQEKQKQHEAEERKKQLEAEEKKKQQEMDDKKKKQEEEELKKKQQQDEQQKLLEVQNKKIQDEEMKKNQETQNDKNKQLKNEQSSDKNNQIVGIELDQNEKNKGEHSLNKQNIKNSENDNKKQIESNNQNTQNKSISAQNVQQKESQSSAEVNQTAKVQEASVKSESQENQKNKNQLTLLNKNQINEVNSEEEKSPSKQIVANQKDSNKNQQNLENNKQQKVISNSQQGAHAEASSNKSNNTAAIIEVNESGQNIDKNHQKSLSQKNSKENQQELQNQQSSEKSIKQQSSDKNIQERRSSKADSSNKQIAAAAANAQPILTNVELDNQQSQEIKIEQVEQSKTSPPPPPIENETENDATLEKNEINKNIEKKRKQILRNHMSIDANYSKSINDKTPRRNSHSDLNRSNFSEKSQKEIMNIQKLKESFISKEEKSKGNNKMTLEEIENNKEYDEKNEVHEVKDGDETINPKDQSKNQEFFVVNGEKQGDQLVKKKSINDSLTPKKKKKGAKENLLPSDFDQWTEEKCHQMIQENPKSYLAYYRLAYICMLKEPDVDIEGTKSNLLKVQELNPDFKIEKINITLGEIFEMQKNYEQALVHYKNLLTVTQDKQTCLLKIARCHQKLKVYDQAQKKYSEAIKVNTKNYLPYLKLGWMQVKLSNIKHQEALEKNKQIDSATKTDIQNTLKQGIDNLQKAHSLEPNNVEINIKLGEAYLMNEEDNEGADEAISYLTNALNLDDKNYDCLIGLGKAYERKGDLQKAIQFSQLAIDLPNPNPNLNSIFFLGMLYLQNKEIKNAEKQFKSVLSKNSEHVGALIEYATTLSLQNKYDKAKKYFRHALKLDKNNVIANLRLGKIYQTKLNDIDGAISCYKKIIEVQPKFAKAHYQLGLALLEKKDYKGATEEFKETIRINERFTGAYKAIGLIYYENNNPSNACKYYLRALECDPFDMESKLGLANCYYLMENFDAAIQNYEEISGIDQNDEIEYNLANCYYMKGEINEAINHYKNALNLKQDKPDCLYNLGNAYCIQENFKEALICFEKAIQYDPQNSAAMYNLANTYYVLEDHEKASDYFEKAIQLEPNNIEWHNYIGGVYFGRNQFNEARRHFEQSYKLSSDNIDTNYRLAQLNHSEGNNDAALHYVNFVISKQPENEEANQLKREINELLNESQREQEL</sequence>
<feature type="compositionally biased region" description="Low complexity" evidence="5">
    <location>
        <begin position="1142"/>
        <end position="1154"/>
    </location>
</feature>
<feature type="repeat" description="TPR" evidence="3">
    <location>
        <begin position="1913"/>
        <end position="1946"/>
    </location>
</feature>
<keyword evidence="4" id="KW-0175">Coiled coil</keyword>
<protein>
    <submittedName>
        <fullName evidence="6">Tetratricopeptide repeat protein</fullName>
    </submittedName>
</protein>
<dbReference type="KEGG" id="tet:TTHERM_00348090"/>
<feature type="region of interest" description="Disordered" evidence="5">
    <location>
        <begin position="924"/>
        <end position="1243"/>
    </location>
</feature>
<feature type="repeat" description="TPR" evidence="3">
    <location>
        <begin position="1812"/>
        <end position="1845"/>
    </location>
</feature>
<feature type="region of interest" description="Disordered" evidence="5">
    <location>
        <begin position="1269"/>
        <end position="1300"/>
    </location>
</feature>
<dbReference type="InterPro" id="IPR051012">
    <property type="entry name" value="CellSynth/LPSAsmb/PSIAsmb"/>
</dbReference>
<feature type="compositionally biased region" description="Low complexity" evidence="5">
    <location>
        <begin position="1206"/>
        <end position="1225"/>
    </location>
</feature>
<dbReference type="RefSeq" id="XP_001022964.2">
    <property type="nucleotide sequence ID" value="XM_001022964.2"/>
</dbReference>